<name>A0AAV1ENI5_XYRNO</name>
<feature type="compositionally biased region" description="Basic and acidic residues" evidence="1">
    <location>
        <begin position="130"/>
        <end position="146"/>
    </location>
</feature>
<feature type="region of interest" description="Disordered" evidence="1">
    <location>
        <begin position="1"/>
        <end position="47"/>
    </location>
</feature>
<feature type="compositionally biased region" description="Basic and acidic residues" evidence="1">
    <location>
        <begin position="16"/>
        <end position="26"/>
    </location>
</feature>
<protein>
    <submittedName>
        <fullName evidence="2">Potassium voltage-gated channel subfamily A member 10</fullName>
    </submittedName>
</protein>
<feature type="compositionally biased region" description="Polar residues" evidence="1">
    <location>
        <begin position="1"/>
        <end position="13"/>
    </location>
</feature>
<keyword evidence="3" id="KW-1185">Reference proteome</keyword>
<evidence type="ECO:0000256" key="1">
    <source>
        <dbReference type="SAM" id="MobiDB-lite"/>
    </source>
</evidence>
<gene>
    <name evidence="2" type="ORF">XNOV1_A025869</name>
</gene>
<feature type="compositionally biased region" description="Basic and acidic residues" evidence="1">
    <location>
        <begin position="110"/>
        <end position="120"/>
    </location>
</feature>
<evidence type="ECO:0000313" key="2">
    <source>
        <dbReference type="EMBL" id="CAJ1050259.1"/>
    </source>
</evidence>
<dbReference type="AlphaFoldDB" id="A0AAV1ENI5"/>
<reference evidence="2" key="1">
    <citation type="submission" date="2023-08" db="EMBL/GenBank/DDBJ databases">
        <authorList>
            <person name="Alioto T."/>
            <person name="Alioto T."/>
            <person name="Gomez Garrido J."/>
        </authorList>
    </citation>
    <scope>NUCLEOTIDE SEQUENCE</scope>
</reference>
<proteinExistence type="predicted"/>
<feature type="region of interest" description="Disordered" evidence="1">
    <location>
        <begin position="110"/>
        <end position="146"/>
    </location>
</feature>
<dbReference type="EMBL" id="OY660865">
    <property type="protein sequence ID" value="CAJ1050259.1"/>
    <property type="molecule type" value="Genomic_DNA"/>
</dbReference>
<organism evidence="2 3">
    <name type="scientific">Xyrichtys novacula</name>
    <name type="common">Pearly razorfish</name>
    <name type="synonym">Hemipteronotus novacula</name>
    <dbReference type="NCBI Taxonomy" id="13765"/>
    <lineage>
        <taxon>Eukaryota</taxon>
        <taxon>Metazoa</taxon>
        <taxon>Chordata</taxon>
        <taxon>Craniata</taxon>
        <taxon>Vertebrata</taxon>
        <taxon>Euteleostomi</taxon>
        <taxon>Actinopterygii</taxon>
        <taxon>Neopterygii</taxon>
        <taxon>Teleostei</taxon>
        <taxon>Neoteleostei</taxon>
        <taxon>Acanthomorphata</taxon>
        <taxon>Eupercaria</taxon>
        <taxon>Labriformes</taxon>
        <taxon>Labridae</taxon>
        <taxon>Xyrichtys</taxon>
    </lineage>
</organism>
<dbReference type="Proteomes" id="UP001178508">
    <property type="component" value="Chromosome 2"/>
</dbReference>
<accession>A0AAV1ENI5</accession>
<evidence type="ECO:0000313" key="3">
    <source>
        <dbReference type="Proteomes" id="UP001178508"/>
    </source>
</evidence>
<sequence length="146" mass="16524">MLQRIPQTGSSGLLLQDREKERKEWVPTRSPSDTPNNSDWLLRSDSPIRELPLTSSLVPLTEEREQSPGDPHIQTHAGRVLDYPMGALIETETLLIVSLDEGEIERRKWELRRTARKGKEGTGTSAEPGTRIEQKTETKSVTRLPE</sequence>
<feature type="compositionally biased region" description="Polar residues" evidence="1">
    <location>
        <begin position="29"/>
        <end position="39"/>
    </location>
</feature>